<dbReference type="AlphaFoldDB" id="A0A0R3WWE1"/>
<protein>
    <submittedName>
        <fullName evidence="3">GNAT family N-acetyltransferase</fullName>
    </submittedName>
</protein>
<dbReference type="GO" id="GO:0006890">
    <property type="term" value="P:retrograde vesicle-mediated transport, Golgi to endoplasmic reticulum"/>
    <property type="evidence" value="ECO:0007669"/>
    <property type="project" value="TreeGrafter"/>
</dbReference>
<dbReference type="GO" id="GO:0140326">
    <property type="term" value="F:ATPase-coupled intramembrane lipid transporter activity"/>
    <property type="evidence" value="ECO:0007669"/>
    <property type="project" value="TreeGrafter"/>
</dbReference>
<reference evidence="1 2" key="2">
    <citation type="submission" date="2018-11" db="EMBL/GenBank/DDBJ databases">
        <authorList>
            <consortium name="Pathogen Informatics"/>
        </authorList>
    </citation>
    <scope>NUCLEOTIDE SEQUENCE [LARGE SCALE GENOMIC DNA]</scope>
</reference>
<sequence>MGIVVRDRATQAIHFYLKGADTVMAGLVQYTPWMEDEAGNLAREGLRTLVVAHRELTEEQYADFASRVNKPHWKPELVFLKRFV</sequence>
<gene>
    <name evidence="1" type="ORF">TTAC_LOCUS5066</name>
</gene>
<dbReference type="GO" id="GO:0006897">
    <property type="term" value="P:endocytosis"/>
    <property type="evidence" value="ECO:0007669"/>
    <property type="project" value="TreeGrafter"/>
</dbReference>
<dbReference type="EMBL" id="UYWX01006121">
    <property type="protein sequence ID" value="VDM26181.1"/>
    <property type="molecule type" value="Genomic_DNA"/>
</dbReference>
<evidence type="ECO:0000313" key="3">
    <source>
        <dbReference type="WBParaSite" id="TTAC_0000508101-mRNA-1"/>
    </source>
</evidence>
<dbReference type="Proteomes" id="UP000274429">
    <property type="component" value="Unassembled WGS sequence"/>
</dbReference>
<dbReference type="PANTHER" id="PTHR24092:SF5">
    <property type="entry name" value="PHOSPHOLIPID-TRANSPORTING ATPASE"/>
    <property type="match status" value="1"/>
</dbReference>
<dbReference type="Gene3D" id="3.40.1110.10">
    <property type="entry name" value="Calcium-transporting ATPase, cytoplasmic domain N"/>
    <property type="match status" value="1"/>
</dbReference>
<dbReference type="GO" id="GO:0000166">
    <property type="term" value="F:nucleotide binding"/>
    <property type="evidence" value="ECO:0007669"/>
    <property type="project" value="InterPro"/>
</dbReference>
<dbReference type="STRING" id="6205.A0A0R3WWE1"/>
<reference evidence="3" key="1">
    <citation type="submission" date="2017-02" db="UniProtKB">
        <authorList>
            <consortium name="WormBaseParasite"/>
        </authorList>
    </citation>
    <scope>IDENTIFICATION</scope>
</reference>
<dbReference type="InterPro" id="IPR023299">
    <property type="entry name" value="ATPase_P-typ_cyto_dom_N"/>
</dbReference>
<dbReference type="WBParaSite" id="TTAC_0000508101-mRNA-1">
    <property type="protein sequence ID" value="TTAC_0000508101-mRNA-1"/>
    <property type="gene ID" value="TTAC_0000508101"/>
</dbReference>
<dbReference type="OrthoDB" id="377733at2759"/>
<organism evidence="3">
    <name type="scientific">Hydatigena taeniaeformis</name>
    <name type="common">Feline tapeworm</name>
    <name type="synonym">Taenia taeniaeformis</name>
    <dbReference type="NCBI Taxonomy" id="6205"/>
    <lineage>
        <taxon>Eukaryota</taxon>
        <taxon>Metazoa</taxon>
        <taxon>Spiralia</taxon>
        <taxon>Lophotrochozoa</taxon>
        <taxon>Platyhelminthes</taxon>
        <taxon>Cestoda</taxon>
        <taxon>Eucestoda</taxon>
        <taxon>Cyclophyllidea</taxon>
        <taxon>Taeniidae</taxon>
        <taxon>Hydatigera</taxon>
    </lineage>
</organism>
<name>A0A0R3WWE1_HYDTA</name>
<dbReference type="PANTHER" id="PTHR24092">
    <property type="entry name" value="PROBABLE PHOSPHOLIPID-TRANSPORTING ATPASE"/>
    <property type="match status" value="1"/>
</dbReference>
<proteinExistence type="predicted"/>
<dbReference type="GO" id="GO:0005886">
    <property type="term" value="C:plasma membrane"/>
    <property type="evidence" value="ECO:0007669"/>
    <property type="project" value="TreeGrafter"/>
</dbReference>
<dbReference type="GO" id="GO:0045332">
    <property type="term" value="P:phospholipid translocation"/>
    <property type="evidence" value="ECO:0007669"/>
    <property type="project" value="TreeGrafter"/>
</dbReference>
<dbReference type="GO" id="GO:0005802">
    <property type="term" value="C:trans-Golgi network"/>
    <property type="evidence" value="ECO:0007669"/>
    <property type="project" value="TreeGrafter"/>
</dbReference>
<evidence type="ECO:0000313" key="1">
    <source>
        <dbReference type="EMBL" id="VDM26181.1"/>
    </source>
</evidence>
<keyword evidence="2" id="KW-1185">Reference proteome</keyword>
<dbReference type="GO" id="GO:0005768">
    <property type="term" value="C:endosome"/>
    <property type="evidence" value="ECO:0007669"/>
    <property type="project" value="TreeGrafter"/>
</dbReference>
<dbReference type="SUPFAM" id="SSF81660">
    <property type="entry name" value="Metal cation-transporting ATPase, ATP-binding domain N"/>
    <property type="match status" value="1"/>
</dbReference>
<evidence type="ECO:0000313" key="2">
    <source>
        <dbReference type="Proteomes" id="UP000274429"/>
    </source>
</evidence>
<accession>A0A0R3WWE1</accession>